<reference evidence="4" key="1">
    <citation type="submission" date="2021-03" db="EMBL/GenBank/DDBJ databases">
        <authorList>
            <person name="Bekaert M."/>
        </authorList>
    </citation>
    <scope>NUCLEOTIDE SEQUENCE</scope>
</reference>
<dbReference type="SMART" id="SM00336">
    <property type="entry name" value="BBOX"/>
    <property type="match status" value="2"/>
</dbReference>
<organism evidence="4 5">
    <name type="scientific">Mytilus edulis</name>
    <name type="common">Blue mussel</name>
    <dbReference type="NCBI Taxonomy" id="6550"/>
    <lineage>
        <taxon>Eukaryota</taxon>
        <taxon>Metazoa</taxon>
        <taxon>Spiralia</taxon>
        <taxon>Lophotrochozoa</taxon>
        <taxon>Mollusca</taxon>
        <taxon>Bivalvia</taxon>
        <taxon>Autobranchia</taxon>
        <taxon>Pteriomorphia</taxon>
        <taxon>Mytilida</taxon>
        <taxon>Mytiloidea</taxon>
        <taxon>Mytilidae</taxon>
        <taxon>Mytilinae</taxon>
        <taxon>Mytilus</taxon>
    </lineage>
</organism>
<name>A0A8S3RIY6_MYTED</name>
<dbReference type="Pfam" id="PF00643">
    <property type="entry name" value="zf-B_box"/>
    <property type="match status" value="1"/>
</dbReference>
<comment type="caution">
    <text evidence="4">The sequence shown here is derived from an EMBL/GenBank/DDBJ whole genome shotgun (WGS) entry which is preliminary data.</text>
</comment>
<evidence type="ECO:0000259" key="3">
    <source>
        <dbReference type="PROSITE" id="PS50119"/>
    </source>
</evidence>
<dbReference type="EMBL" id="CAJPWZ010001099">
    <property type="protein sequence ID" value="CAG2208028.1"/>
    <property type="molecule type" value="Genomic_DNA"/>
</dbReference>
<feature type="domain" description="B box-type" evidence="3">
    <location>
        <begin position="77"/>
        <end position="119"/>
    </location>
</feature>
<dbReference type="CDD" id="cd19757">
    <property type="entry name" value="Bbox1"/>
    <property type="match status" value="1"/>
</dbReference>
<dbReference type="PROSITE" id="PS50119">
    <property type="entry name" value="ZF_BBOX"/>
    <property type="match status" value="1"/>
</dbReference>
<keyword evidence="2" id="KW-0175">Coiled coil</keyword>
<dbReference type="OrthoDB" id="6106755at2759"/>
<accession>A0A8S3RIY6</accession>
<dbReference type="SUPFAM" id="SSF57845">
    <property type="entry name" value="B-box zinc-binding domain"/>
    <property type="match status" value="1"/>
</dbReference>
<evidence type="ECO:0000313" key="5">
    <source>
        <dbReference type="Proteomes" id="UP000683360"/>
    </source>
</evidence>
<dbReference type="AlphaFoldDB" id="A0A8S3RIY6"/>
<protein>
    <recommendedName>
        <fullName evidence="3">B box-type domain-containing protein</fullName>
    </recommendedName>
</protein>
<dbReference type="GO" id="GO:0008270">
    <property type="term" value="F:zinc ion binding"/>
    <property type="evidence" value="ECO:0007669"/>
    <property type="project" value="UniProtKB-KW"/>
</dbReference>
<sequence length="474" mass="55085">MASIKPEEGCFTIPSKCQICDNSSILKWMCSECDLYFCANCELKFHRKNKILSGHTKIDIENCDTENITEIIRKAEVEGVTCESHSKQKCDLFCKDCHNPICKICVSMGSHKNHELVSIEDIFKEKSIERKDFQNRIESSIKHCTQTANDLEYMLEKATEKYNTTRKNILCTERQLLSQTKEYFKSQVEEIKSEWENIEESVNKEMKKVDRVKGQLDEEDEILSQDITPFEVLTRKHQTNIFYKVNDSIFHKKLQQTFYTIIEETRRVTLTNEIGFLFELNLLKGPNFKQTASFETKCKSISKLILMDNSKAVIASYKDEILQRIQFEKSELKVEQEMSNTKIFDMDIMQNGDILLSVEECELKLFKENEIAEHAPFHPFSPLKTFGVHVNRENEIIVGISAGFPNEKDEVSKPGKIVVLNSKGSIKIKHEFDQGKYRDQLCVCPTRIVTNLDNTICFIDIYKKEYYGDGYDKK</sequence>
<dbReference type="InterPro" id="IPR000315">
    <property type="entry name" value="Znf_B-box"/>
</dbReference>
<dbReference type="PANTHER" id="PTHR25462">
    <property type="entry name" value="BONUS, ISOFORM C-RELATED"/>
    <property type="match status" value="1"/>
</dbReference>
<dbReference type="InterPro" id="IPR047153">
    <property type="entry name" value="TRIM45/56/19-like"/>
</dbReference>
<dbReference type="PANTHER" id="PTHR25462:SF296">
    <property type="entry name" value="MEIOTIC P26, ISOFORM F"/>
    <property type="match status" value="1"/>
</dbReference>
<dbReference type="GO" id="GO:0061630">
    <property type="term" value="F:ubiquitin protein ligase activity"/>
    <property type="evidence" value="ECO:0007669"/>
    <property type="project" value="TreeGrafter"/>
</dbReference>
<evidence type="ECO:0000256" key="1">
    <source>
        <dbReference type="PROSITE-ProRule" id="PRU00024"/>
    </source>
</evidence>
<evidence type="ECO:0000313" key="4">
    <source>
        <dbReference type="EMBL" id="CAG2208028.1"/>
    </source>
</evidence>
<gene>
    <name evidence="4" type="ORF">MEDL_22245</name>
</gene>
<keyword evidence="1" id="KW-0863">Zinc-finger</keyword>
<dbReference type="CDD" id="cd19756">
    <property type="entry name" value="Bbox2"/>
    <property type="match status" value="1"/>
</dbReference>
<proteinExistence type="predicted"/>
<keyword evidence="1" id="KW-0862">Zinc</keyword>
<keyword evidence="5" id="KW-1185">Reference proteome</keyword>
<evidence type="ECO:0000256" key="2">
    <source>
        <dbReference type="SAM" id="Coils"/>
    </source>
</evidence>
<dbReference type="Proteomes" id="UP000683360">
    <property type="component" value="Unassembled WGS sequence"/>
</dbReference>
<feature type="coiled-coil region" evidence="2">
    <location>
        <begin position="148"/>
        <end position="175"/>
    </location>
</feature>
<dbReference type="Gene3D" id="3.30.160.60">
    <property type="entry name" value="Classic Zinc Finger"/>
    <property type="match status" value="1"/>
</dbReference>
<keyword evidence="1" id="KW-0479">Metal-binding</keyword>